<gene>
    <name evidence="1" type="ORF">PJU73_05040</name>
</gene>
<proteinExistence type="predicted"/>
<accession>A0ABY7RGY8</accession>
<evidence type="ECO:0000313" key="2">
    <source>
        <dbReference type="Proteomes" id="UP001221268"/>
    </source>
</evidence>
<dbReference type="EMBL" id="CP116766">
    <property type="protein sequence ID" value="WCL70755.1"/>
    <property type="molecule type" value="Genomic_DNA"/>
</dbReference>
<reference evidence="1 2" key="1">
    <citation type="submission" date="2023-01" db="EMBL/GenBank/DDBJ databases">
        <authorList>
            <person name="Yang C."/>
        </authorList>
    </citation>
    <scope>NUCLEOTIDE SEQUENCE [LARGE SCALE GENOMIC DNA]</scope>
    <source>
        <strain evidence="1 2">ZJ106</strain>
    </source>
</reference>
<dbReference type="Proteomes" id="UP001221268">
    <property type="component" value="Chromosome"/>
</dbReference>
<keyword evidence="2" id="KW-1185">Reference proteome</keyword>
<organism evidence="1 2">
    <name type="scientific">Neisseria lisongii</name>
    <dbReference type="NCBI Taxonomy" id="2912188"/>
    <lineage>
        <taxon>Bacteria</taxon>
        <taxon>Pseudomonadati</taxon>
        <taxon>Pseudomonadota</taxon>
        <taxon>Betaproteobacteria</taxon>
        <taxon>Neisseriales</taxon>
        <taxon>Neisseriaceae</taxon>
        <taxon>Neisseria</taxon>
    </lineage>
</organism>
<evidence type="ECO:0000313" key="1">
    <source>
        <dbReference type="EMBL" id="WCL70755.1"/>
    </source>
</evidence>
<dbReference type="RefSeq" id="WP_237090607.1">
    <property type="nucleotide sequence ID" value="NZ_CP116766.1"/>
</dbReference>
<protein>
    <submittedName>
        <fullName evidence="1">Uncharacterized protein</fullName>
    </submittedName>
</protein>
<sequence>MTQTIQPAVKTQTLHKIHLLTDGNAHAFGHSQTPSRVSHALISEAMLPQIRTVATLIAASRHDFNQASPNIFTEEADFFAARILVLGVRRFHLDITLTPMLKTANRRAQAFAKAHNLPFQAAEIHMSLHNRRPADLLIIETEQPAQTCGNIITDSLNLARSLPQLPL</sequence>
<name>A0ABY7RGY8_9NEIS</name>